<evidence type="ECO:0000313" key="3">
    <source>
        <dbReference type="Proteomes" id="UP000295807"/>
    </source>
</evidence>
<accession>A0A4R3L0G5</accession>
<dbReference type="EMBL" id="SMAD01000001">
    <property type="protein sequence ID" value="TCS90400.1"/>
    <property type="molecule type" value="Genomic_DNA"/>
</dbReference>
<keyword evidence="1" id="KW-0472">Membrane</keyword>
<protein>
    <submittedName>
        <fullName evidence="2">Uncharacterized protein</fullName>
    </submittedName>
</protein>
<keyword evidence="1" id="KW-1133">Transmembrane helix</keyword>
<sequence>MRLFSLILFTSLLLQLWMPWWTIMAVPFVFCLWKCRTPGRAFLMSFLAVFLLWGLASLFIHIRSGGILSERVSILLGIGNPLLLILITAFTGGLAAGLAGWAGWECRKLFRQR</sequence>
<dbReference type="RefSeq" id="WP_132127831.1">
    <property type="nucleotide sequence ID" value="NZ_CP042432.1"/>
</dbReference>
<dbReference type="AlphaFoldDB" id="A0A4R3L0G5"/>
<reference evidence="2 3" key="1">
    <citation type="submission" date="2019-03" db="EMBL/GenBank/DDBJ databases">
        <title>Genomic Encyclopedia of Type Strains, Phase IV (KMG-IV): sequencing the most valuable type-strain genomes for metagenomic binning, comparative biology and taxonomic classification.</title>
        <authorList>
            <person name="Goeker M."/>
        </authorList>
    </citation>
    <scope>NUCLEOTIDE SEQUENCE [LARGE SCALE GENOMIC DNA]</scope>
    <source>
        <strain evidence="2 3">DSM 21100</strain>
    </source>
</reference>
<keyword evidence="1" id="KW-0812">Transmembrane</keyword>
<feature type="transmembrane region" description="Helical" evidence="1">
    <location>
        <begin position="41"/>
        <end position="62"/>
    </location>
</feature>
<dbReference type="OrthoDB" id="1525231at2"/>
<evidence type="ECO:0000256" key="1">
    <source>
        <dbReference type="SAM" id="Phobius"/>
    </source>
</evidence>
<keyword evidence="3" id="KW-1185">Reference proteome</keyword>
<proteinExistence type="predicted"/>
<gene>
    <name evidence="2" type="ORF">EDD80_101600</name>
</gene>
<feature type="transmembrane region" description="Helical" evidence="1">
    <location>
        <begin position="82"/>
        <end position="104"/>
    </location>
</feature>
<evidence type="ECO:0000313" key="2">
    <source>
        <dbReference type="EMBL" id="TCS90400.1"/>
    </source>
</evidence>
<name>A0A4R3L0G5_9SPHI</name>
<organism evidence="2 3">
    <name type="scientific">Anseongella ginsenosidimutans</name>
    <dbReference type="NCBI Taxonomy" id="496056"/>
    <lineage>
        <taxon>Bacteria</taxon>
        <taxon>Pseudomonadati</taxon>
        <taxon>Bacteroidota</taxon>
        <taxon>Sphingobacteriia</taxon>
        <taxon>Sphingobacteriales</taxon>
        <taxon>Sphingobacteriaceae</taxon>
        <taxon>Anseongella</taxon>
    </lineage>
</organism>
<dbReference type="Proteomes" id="UP000295807">
    <property type="component" value="Unassembled WGS sequence"/>
</dbReference>
<comment type="caution">
    <text evidence="2">The sequence shown here is derived from an EMBL/GenBank/DDBJ whole genome shotgun (WGS) entry which is preliminary data.</text>
</comment>